<accession>A0A803QN66</accession>
<dbReference type="Gene3D" id="1.10.287.1490">
    <property type="match status" value="1"/>
</dbReference>
<feature type="chain" id="PRO_5031170885" evidence="2">
    <location>
        <begin position="21"/>
        <end position="570"/>
    </location>
</feature>
<feature type="region of interest" description="Disordered" evidence="1">
    <location>
        <begin position="548"/>
        <end position="570"/>
    </location>
</feature>
<dbReference type="EnsemblPlants" id="evm.model.10.287">
    <property type="protein sequence ID" value="cds.evm.model.10.287"/>
    <property type="gene ID" value="evm.TU.10.287"/>
</dbReference>
<dbReference type="Gramene" id="evm.model.10.287">
    <property type="protein sequence ID" value="cds.evm.model.10.287"/>
    <property type="gene ID" value="evm.TU.10.287"/>
</dbReference>
<feature type="region of interest" description="Disordered" evidence="1">
    <location>
        <begin position="208"/>
        <end position="263"/>
    </location>
</feature>
<evidence type="ECO:0000313" key="3">
    <source>
        <dbReference type="EnsemblPlants" id="cds.evm.model.10.287"/>
    </source>
</evidence>
<feature type="compositionally biased region" description="Acidic residues" evidence="1">
    <location>
        <begin position="550"/>
        <end position="570"/>
    </location>
</feature>
<reference evidence="3" key="1">
    <citation type="submission" date="2021-03" db="UniProtKB">
        <authorList>
            <consortium name="EnsemblPlants"/>
        </authorList>
    </citation>
    <scope>IDENTIFICATION</scope>
</reference>
<dbReference type="EMBL" id="UZAU01000790">
    <property type="status" value="NOT_ANNOTATED_CDS"/>
    <property type="molecule type" value="Genomic_DNA"/>
</dbReference>
<feature type="signal peptide" evidence="2">
    <location>
        <begin position="1"/>
        <end position="20"/>
    </location>
</feature>
<evidence type="ECO:0000313" key="4">
    <source>
        <dbReference type="Proteomes" id="UP000596661"/>
    </source>
</evidence>
<feature type="region of interest" description="Disordered" evidence="1">
    <location>
        <begin position="151"/>
        <end position="193"/>
    </location>
</feature>
<sequence>MQIFVYFSLLLFLLPNGVFGVDSNGSVFCAAVADNEETVIGDIFTEKVRKVTALDPKFRSIKFLLSREALIESSAWPRELRIPLGIPTPYPPYFIWPDFLKCALRHLNQTPEPLLIEFSEDHSAFAETLPRHLPKMRLSELTIEEIEAQNAARRKRMMSKSPKRKSRAKKSKGVRVEENAPSDLGMSSQHDSATEDAIGALLSALPEVSSGVGEGEGNSEGLAPAGASNLGPLGREGFSQPEILPTATPGLPSSSPARTSASLLGVPSSSQLALSLALTLPTSFSSGRGSPPLPSHPPRVLAEWDEIPAFRIKKDAPFEESAENYFKTLLDAVRKPDDDFYISRGRFYFKGYCHLGNKDRERESLAKGYSRYKKNYETAVAAKTAALTKISALEVDVKILKSKANNLESEKRSWDLTRSTLESEKGTLSGKVASLETSLLAVNLEKATLLQECDASRSQAEAVKDKLSSLSGKLFEVEKALAEAQKALVAEKESLAKEVKILMGQVKKAFLSESYQSSFKLYSEFKEGKSDAWNLDEFFAKYSEFKKDEDLVDSSSESDEGSRGEDDDGA</sequence>
<dbReference type="SUPFAM" id="SSF90257">
    <property type="entry name" value="Myosin rod fragments"/>
    <property type="match status" value="1"/>
</dbReference>
<organism evidence="3 4">
    <name type="scientific">Cannabis sativa</name>
    <name type="common">Hemp</name>
    <name type="synonym">Marijuana</name>
    <dbReference type="NCBI Taxonomy" id="3483"/>
    <lineage>
        <taxon>Eukaryota</taxon>
        <taxon>Viridiplantae</taxon>
        <taxon>Streptophyta</taxon>
        <taxon>Embryophyta</taxon>
        <taxon>Tracheophyta</taxon>
        <taxon>Spermatophyta</taxon>
        <taxon>Magnoliopsida</taxon>
        <taxon>eudicotyledons</taxon>
        <taxon>Gunneridae</taxon>
        <taxon>Pentapetalae</taxon>
        <taxon>rosids</taxon>
        <taxon>fabids</taxon>
        <taxon>Rosales</taxon>
        <taxon>Cannabaceae</taxon>
        <taxon>Cannabis</taxon>
    </lineage>
</organism>
<dbReference type="AlphaFoldDB" id="A0A803QN66"/>
<proteinExistence type="predicted"/>
<keyword evidence="2" id="KW-0732">Signal</keyword>
<evidence type="ECO:0000256" key="2">
    <source>
        <dbReference type="SAM" id="SignalP"/>
    </source>
</evidence>
<name>A0A803QN66_CANSA</name>
<evidence type="ECO:0000256" key="1">
    <source>
        <dbReference type="SAM" id="MobiDB-lite"/>
    </source>
</evidence>
<feature type="compositionally biased region" description="Basic residues" evidence="1">
    <location>
        <begin position="152"/>
        <end position="173"/>
    </location>
</feature>
<feature type="compositionally biased region" description="Polar residues" evidence="1">
    <location>
        <begin position="251"/>
        <end position="262"/>
    </location>
</feature>
<dbReference type="Proteomes" id="UP000596661">
    <property type="component" value="Unassembled WGS sequence"/>
</dbReference>
<protein>
    <submittedName>
        <fullName evidence="3">Uncharacterized protein</fullName>
    </submittedName>
</protein>
<keyword evidence="4" id="KW-1185">Reference proteome</keyword>